<dbReference type="WBParaSite" id="SBAD_0001114301-mRNA-1">
    <property type="protein sequence ID" value="SBAD_0001114301-mRNA-1"/>
    <property type="gene ID" value="SBAD_0001114301"/>
</dbReference>
<dbReference type="EMBL" id="UZAM01014535">
    <property type="protein sequence ID" value="VDP34458.1"/>
    <property type="molecule type" value="Genomic_DNA"/>
</dbReference>
<dbReference type="Proteomes" id="UP000270296">
    <property type="component" value="Unassembled WGS sequence"/>
</dbReference>
<name>A0A183J4G9_9BILA</name>
<dbReference type="AlphaFoldDB" id="A0A183J4G9"/>
<reference evidence="1 2" key="2">
    <citation type="submission" date="2018-11" db="EMBL/GenBank/DDBJ databases">
        <authorList>
            <consortium name="Pathogen Informatics"/>
        </authorList>
    </citation>
    <scope>NUCLEOTIDE SEQUENCE [LARGE SCALE GENOMIC DNA]</scope>
</reference>
<keyword evidence="2" id="KW-1185">Reference proteome</keyword>
<proteinExistence type="predicted"/>
<gene>
    <name evidence="1" type="ORF">SBAD_LOCUS10767</name>
</gene>
<evidence type="ECO:0000313" key="1">
    <source>
        <dbReference type="EMBL" id="VDP34458.1"/>
    </source>
</evidence>
<accession>A0A183J4G9</accession>
<sequence>MLFDRLLFEHCKVTRLPESALRPEKQEVACGRRLVLSPDALRFARRSRWAASRVCLPMTLKNSFWTRKNPAKVLHVIGQVFGHAVARFSVEEFELFLDILVITGGIFGAVRQTGVRLPTSVPDRGRWSKSSIQSLPLFYPPLFFKVHANASDPYVLRVSRNG</sequence>
<evidence type="ECO:0000313" key="3">
    <source>
        <dbReference type="WBParaSite" id="SBAD_0001114301-mRNA-1"/>
    </source>
</evidence>
<organism evidence="3">
    <name type="scientific">Soboliphyme baturini</name>
    <dbReference type="NCBI Taxonomy" id="241478"/>
    <lineage>
        <taxon>Eukaryota</taxon>
        <taxon>Metazoa</taxon>
        <taxon>Ecdysozoa</taxon>
        <taxon>Nematoda</taxon>
        <taxon>Enoplea</taxon>
        <taxon>Dorylaimia</taxon>
        <taxon>Dioctophymatida</taxon>
        <taxon>Dioctophymatoidea</taxon>
        <taxon>Soboliphymatidae</taxon>
        <taxon>Soboliphyme</taxon>
    </lineage>
</organism>
<evidence type="ECO:0000313" key="2">
    <source>
        <dbReference type="Proteomes" id="UP000270296"/>
    </source>
</evidence>
<reference evidence="3" key="1">
    <citation type="submission" date="2016-06" db="UniProtKB">
        <authorList>
            <consortium name="WormBaseParasite"/>
        </authorList>
    </citation>
    <scope>IDENTIFICATION</scope>
</reference>
<protein>
    <submittedName>
        <fullName evidence="1 3">Uncharacterized protein</fullName>
    </submittedName>
</protein>